<comment type="caution">
    <text evidence="1">The sequence shown here is derived from an EMBL/GenBank/DDBJ whole genome shotgun (WGS) entry which is preliminary data.</text>
</comment>
<proteinExistence type="predicted"/>
<name>A0ACC6CEU3_9BURK</name>
<sequence>MAATVTPFDLRYLAAPDADRVARHGLARAEAALAAPVRGHHDAEDALLALLTLCLGQSPAVLSKLRLAAIQPSSADAASVRLQGWSDTPVLSLEEALDLQIDAPVLLVRPEKQPANATGRPLDQHGRPMAVGNPNLWPAPVEAVAFLVPAIQPNLAGTDAEVVEGRPKQTVRNLLIPAAETGRLLWKYHQSSLPKGLEASQREPWPAMPTIEGVGADEAFDRPTGIRLFRSFDDAAPPSTSAQRSGVSLTERRITDFLNSINGCSLPAGHERWSSRLLQDLMPAHVEAVTGDRTLAWLLSCDSAGASQARLYYTQHTLARLAEVWVQAMHSAGLGVLAAANDGRPPVAGTSSEGAPPESPH</sequence>
<organism evidence="1 2">
    <name type="scientific">Roseateles hydrophilus</name>
    <dbReference type="NCBI Taxonomy" id="2975054"/>
    <lineage>
        <taxon>Bacteria</taxon>
        <taxon>Pseudomonadati</taxon>
        <taxon>Pseudomonadota</taxon>
        <taxon>Betaproteobacteria</taxon>
        <taxon>Burkholderiales</taxon>
        <taxon>Sphaerotilaceae</taxon>
        <taxon>Roseateles</taxon>
    </lineage>
</organism>
<dbReference type="EMBL" id="JAPPUY010000005">
    <property type="protein sequence ID" value="MCY4746891.1"/>
    <property type="molecule type" value="Genomic_DNA"/>
</dbReference>
<dbReference type="Proteomes" id="UP001076464">
    <property type="component" value="Unassembled WGS sequence"/>
</dbReference>
<keyword evidence="2" id="KW-1185">Reference proteome</keyword>
<protein>
    <submittedName>
        <fullName evidence="1">Uncharacterized protein</fullName>
    </submittedName>
</protein>
<accession>A0ACC6CEU3</accession>
<gene>
    <name evidence="1" type="ORF">NYO99_18095</name>
</gene>
<reference evidence="1" key="1">
    <citation type="submission" date="2022-08" db="EMBL/GenBank/DDBJ databases">
        <title>Genome sequencing of Pelomonas sp. UHG3.</title>
        <authorList>
            <person name="So Y."/>
        </authorList>
    </citation>
    <scope>NUCLEOTIDE SEQUENCE</scope>
    <source>
        <strain evidence="1">UHG3</strain>
    </source>
</reference>
<evidence type="ECO:0000313" key="1">
    <source>
        <dbReference type="EMBL" id="MCY4746891.1"/>
    </source>
</evidence>
<evidence type="ECO:0000313" key="2">
    <source>
        <dbReference type="Proteomes" id="UP001076464"/>
    </source>
</evidence>